<dbReference type="RefSeq" id="WP_166585149.1">
    <property type="nucleotide sequence ID" value="NZ_WWEO01000041.1"/>
</dbReference>
<sequence>MKRPIINALAFSLLLILCINQSFAQKASLDSNANSFVESYVVNYYNKSVGQQSRLYNGAEYTPYSPVIKNNPYFQDLTDVKPGTVTFDGYTYTKVPMMYDMYKDVLAVQLYNNFTKYVLASERVGSFDLSGHHFVYVSADTVVNAGSFASGFYEQMYGGKTEALARYSKSIQNQSSGNDIETYFTKVKTLYYIKKGGSYHEVSSEGDVLKLLKDRKKELQQYIKTNNINFRKAPVEALTSVAGYYDRINS</sequence>
<protein>
    <submittedName>
        <fullName evidence="2">Uncharacterized protein</fullName>
    </submittedName>
</protein>
<gene>
    <name evidence="2" type="ORF">GSY63_07325</name>
</gene>
<keyword evidence="3" id="KW-1185">Reference proteome</keyword>
<dbReference type="Proteomes" id="UP000638732">
    <property type="component" value="Unassembled WGS sequence"/>
</dbReference>
<name>A0A965ZFI1_9SPHI</name>
<evidence type="ECO:0000313" key="2">
    <source>
        <dbReference type="EMBL" id="NCD69162.1"/>
    </source>
</evidence>
<feature type="signal peptide" evidence="1">
    <location>
        <begin position="1"/>
        <end position="24"/>
    </location>
</feature>
<keyword evidence="1" id="KW-0732">Signal</keyword>
<accession>A0A965ZFI1</accession>
<evidence type="ECO:0000256" key="1">
    <source>
        <dbReference type="SAM" id="SignalP"/>
    </source>
</evidence>
<organism evidence="2 3">
    <name type="scientific">Mucilaginibacter agri</name>
    <dbReference type="NCBI Taxonomy" id="2695265"/>
    <lineage>
        <taxon>Bacteria</taxon>
        <taxon>Pseudomonadati</taxon>
        <taxon>Bacteroidota</taxon>
        <taxon>Sphingobacteriia</taxon>
        <taxon>Sphingobacteriales</taxon>
        <taxon>Sphingobacteriaceae</taxon>
        <taxon>Mucilaginibacter</taxon>
    </lineage>
</organism>
<comment type="caution">
    <text evidence="2">The sequence shown here is derived from an EMBL/GenBank/DDBJ whole genome shotgun (WGS) entry which is preliminary data.</text>
</comment>
<reference evidence="2" key="2">
    <citation type="submission" date="2020-10" db="EMBL/GenBank/DDBJ databases">
        <title>Mucilaginibacter sp. nov., isolated from soil.</title>
        <authorList>
            <person name="Jeon C.O."/>
        </authorList>
    </citation>
    <scope>NUCLEOTIDE SEQUENCE</scope>
    <source>
        <strain evidence="2">R11</strain>
    </source>
</reference>
<reference evidence="2" key="1">
    <citation type="submission" date="2020-01" db="EMBL/GenBank/DDBJ databases">
        <authorList>
            <person name="Seo Y.L."/>
        </authorList>
    </citation>
    <scope>NUCLEOTIDE SEQUENCE</scope>
    <source>
        <strain evidence="2">R11</strain>
    </source>
</reference>
<proteinExistence type="predicted"/>
<dbReference type="AlphaFoldDB" id="A0A965ZFI1"/>
<feature type="chain" id="PRO_5037724571" evidence="1">
    <location>
        <begin position="25"/>
        <end position="250"/>
    </location>
</feature>
<dbReference type="EMBL" id="WWEO01000041">
    <property type="protein sequence ID" value="NCD69162.1"/>
    <property type="molecule type" value="Genomic_DNA"/>
</dbReference>
<evidence type="ECO:0000313" key="3">
    <source>
        <dbReference type="Proteomes" id="UP000638732"/>
    </source>
</evidence>